<dbReference type="Proteomes" id="UP000270261">
    <property type="component" value="Unassembled WGS sequence"/>
</dbReference>
<dbReference type="Gene3D" id="1.25.10.90">
    <property type="match status" value="1"/>
</dbReference>
<keyword evidence="2" id="KW-1185">Reference proteome</keyword>
<dbReference type="EMBL" id="RRUE01000001">
    <property type="protein sequence ID" value="RRN45944.1"/>
    <property type="molecule type" value="Genomic_DNA"/>
</dbReference>
<reference evidence="1 2" key="1">
    <citation type="submission" date="2018-11" db="EMBL/GenBank/DDBJ databases">
        <title>Genome sequencing of Lautropia sp. KCOM 2505 (= ChDC F240).</title>
        <authorList>
            <person name="Kook J.-K."/>
            <person name="Park S.-N."/>
            <person name="Lim Y.K."/>
        </authorList>
    </citation>
    <scope>NUCLEOTIDE SEQUENCE [LARGE SCALE GENOMIC DNA]</scope>
    <source>
        <strain evidence="1 2">KCOM 2505</strain>
    </source>
</reference>
<proteinExistence type="predicted"/>
<dbReference type="InterPro" id="IPR016024">
    <property type="entry name" value="ARM-type_fold"/>
</dbReference>
<gene>
    <name evidence="1" type="ORF">EHV23_07525</name>
</gene>
<protein>
    <submittedName>
        <fullName evidence="1">DNA alkylation repair protein</fullName>
    </submittedName>
</protein>
<accession>A0A3R8T4B1</accession>
<dbReference type="OrthoDB" id="9775346at2"/>
<evidence type="ECO:0000313" key="1">
    <source>
        <dbReference type="EMBL" id="RRN45944.1"/>
    </source>
</evidence>
<sequence length="164" mass="18945">MASALVAKVARGLDDKNGRLLKRLQVWLERYVSNWAQCDDLCIKPLYVYLQRRPQLLERIHDWGTLPGPWCRRASNVALLKFVGRSPDVDQALVFANCERLLGDADPYVQKGVGWMLKVLSQYELQAVHDFLHRHLARIKRSTLRYAIEKMPRDVQRSFTQAGA</sequence>
<organism evidence="1 2">
    <name type="scientific">Lautropia dentalis</name>
    <dbReference type="NCBI Taxonomy" id="2490857"/>
    <lineage>
        <taxon>Bacteria</taxon>
        <taxon>Pseudomonadati</taxon>
        <taxon>Pseudomonadota</taxon>
        <taxon>Betaproteobacteria</taxon>
        <taxon>Burkholderiales</taxon>
        <taxon>Burkholderiaceae</taxon>
        <taxon>Lautropia</taxon>
    </lineage>
</organism>
<name>A0A3R8T4B1_9BURK</name>
<dbReference type="CDD" id="cd06561">
    <property type="entry name" value="AlkD_like"/>
    <property type="match status" value="1"/>
</dbReference>
<evidence type="ECO:0000313" key="2">
    <source>
        <dbReference type="Proteomes" id="UP000270261"/>
    </source>
</evidence>
<dbReference type="Pfam" id="PF08713">
    <property type="entry name" value="DNA_alkylation"/>
    <property type="match status" value="1"/>
</dbReference>
<dbReference type="InterPro" id="IPR014825">
    <property type="entry name" value="DNA_alkylation"/>
</dbReference>
<dbReference type="SUPFAM" id="SSF48371">
    <property type="entry name" value="ARM repeat"/>
    <property type="match status" value="1"/>
</dbReference>
<dbReference type="AlphaFoldDB" id="A0A3R8T4B1"/>
<dbReference type="PANTHER" id="PTHR34070">
    <property type="entry name" value="ARMADILLO-TYPE FOLD"/>
    <property type="match status" value="1"/>
</dbReference>
<dbReference type="RefSeq" id="WP_125095370.1">
    <property type="nucleotide sequence ID" value="NZ_RRUE01000001.1"/>
</dbReference>
<comment type="caution">
    <text evidence="1">The sequence shown here is derived from an EMBL/GenBank/DDBJ whole genome shotgun (WGS) entry which is preliminary data.</text>
</comment>
<dbReference type="PANTHER" id="PTHR34070:SF1">
    <property type="entry name" value="DNA ALKYLATION REPAIR PROTEIN"/>
    <property type="match status" value="1"/>
</dbReference>